<sequence length="66" mass="7347">MPKHDFKISNVAKRLFGAVVVSVAILGSIKVLAALGVPYAIFWVCLPILAFSLVYEWSKIKRDKDL</sequence>
<keyword evidence="1" id="KW-0812">Transmembrane</keyword>
<keyword evidence="3" id="KW-1185">Reference proteome</keyword>
<keyword evidence="1" id="KW-1133">Transmembrane helix</keyword>
<feature type="transmembrane region" description="Helical" evidence="1">
    <location>
        <begin position="12"/>
        <end position="33"/>
    </location>
</feature>
<protein>
    <submittedName>
        <fullName evidence="2">Uncharacterized protein</fullName>
    </submittedName>
</protein>
<accession>A0A2A2HZE6</accession>
<gene>
    <name evidence="2" type="ORF">CF392_16065</name>
</gene>
<proteinExistence type="predicted"/>
<evidence type="ECO:0000256" key="1">
    <source>
        <dbReference type="SAM" id="Phobius"/>
    </source>
</evidence>
<evidence type="ECO:0000313" key="3">
    <source>
        <dbReference type="Proteomes" id="UP000218332"/>
    </source>
</evidence>
<dbReference type="EMBL" id="NMPM01000163">
    <property type="protein sequence ID" value="PAV24478.1"/>
    <property type="molecule type" value="Genomic_DNA"/>
</dbReference>
<evidence type="ECO:0000313" key="2">
    <source>
        <dbReference type="EMBL" id="PAV24478.1"/>
    </source>
</evidence>
<name>A0A2A2HZE6_9GAMM</name>
<reference evidence="2 3" key="1">
    <citation type="submission" date="2017-07" db="EMBL/GenBank/DDBJ databases">
        <title>Tamlnaduibacter salinus (Mi-7) genome sequencing.</title>
        <authorList>
            <person name="Verma A."/>
            <person name="Krishnamurthi S."/>
        </authorList>
    </citation>
    <scope>NUCLEOTIDE SEQUENCE [LARGE SCALE GENOMIC DNA]</scope>
    <source>
        <strain evidence="2 3">Mi-7</strain>
    </source>
</reference>
<keyword evidence="1" id="KW-0472">Membrane</keyword>
<comment type="caution">
    <text evidence="2">The sequence shown here is derived from an EMBL/GenBank/DDBJ whole genome shotgun (WGS) entry which is preliminary data.</text>
</comment>
<feature type="transmembrane region" description="Helical" evidence="1">
    <location>
        <begin position="39"/>
        <end position="57"/>
    </location>
</feature>
<dbReference type="Proteomes" id="UP000218332">
    <property type="component" value="Unassembled WGS sequence"/>
</dbReference>
<dbReference type="AlphaFoldDB" id="A0A2A2HZE6"/>
<organism evidence="2 3">
    <name type="scientific">Tamilnaduibacter salinus</name>
    <dbReference type="NCBI Taxonomy" id="1484056"/>
    <lineage>
        <taxon>Bacteria</taxon>
        <taxon>Pseudomonadati</taxon>
        <taxon>Pseudomonadota</taxon>
        <taxon>Gammaproteobacteria</taxon>
        <taxon>Pseudomonadales</taxon>
        <taxon>Marinobacteraceae</taxon>
        <taxon>Tamilnaduibacter</taxon>
    </lineage>
</organism>
<dbReference type="RefSeq" id="WP_095612413.1">
    <property type="nucleotide sequence ID" value="NZ_NMPM01000163.1"/>
</dbReference>